<dbReference type="EMBL" id="AWUE01016380">
    <property type="protein sequence ID" value="OMO92271.1"/>
    <property type="molecule type" value="Genomic_DNA"/>
</dbReference>
<dbReference type="AlphaFoldDB" id="A0A1R3JBQ4"/>
<dbReference type="Proteomes" id="UP000187203">
    <property type="component" value="Unassembled WGS sequence"/>
</dbReference>
<evidence type="ECO:0000313" key="1">
    <source>
        <dbReference type="EMBL" id="OMO92271.1"/>
    </source>
</evidence>
<gene>
    <name evidence="1" type="ORF">COLO4_17730</name>
</gene>
<evidence type="ECO:0000313" key="2">
    <source>
        <dbReference type="Proteomes" id="UP000187203"/>
    </source>
</evidence>
<protein>
    <submittedName>
        <fullName evidence="1">Uncharacterized protein</fullName>
    </submittedName>
</protein>
<name>A0A1R3JBQ4_9ROSI</name>
<comment type="caution">
    <text evidence="1">The sequence shown here is derived from an EMBL/GenBank/DDBJ whole genome shotgun (WGS) entry which is preliminary data.</text>
</comment>
<keyword evidence="2" id="KW-1185">Reference proteome</keyword>
<sequence length="88" mass="9631">MANIISPSDKLYEAGPLFTNQANADGFKQATIPPTVTYRGYKLAAVDITFSHLGFAGGAEGRSEFWRAALTFGRKRNFGCEENLGLER</sequence>
<proteinExistence type="predicted"/>
<reference evidence="2" key="1">
    <citation type="submission" date="2013-09" db="EMBL/GenBank/DDBJ databases">
        <title>Corchorus olitorius genome sequencing.</title>
        <authorList>
            <person name="Alam M."/>
            <person name="Haque M.S."/>
            <person name="Islam M.S."/>
            <person name="Emdad E.M."/>
            <person name="Islam M.M."/>
            <person name="Ahmed B."/>
            <person name="Halim A."/>
            <person name="Hossen Q.M.M."/>
            <person name="Hossain M.Z."/>
            <person name="Ahmed R."/>
            <person name="Khan M.M."/>
            <person name="Islam R."/>
            <person name="Rashid M.M."/>
            <person name="Khan S.A."/>
            <person name="Rahman M.S."/>
            <person name="Alam M."/>
            <person name="Yahiya A.S."/>
            <person name="Khan M.S."/>
            <person name="Azam M.S."/>
            <person name="Haque T."/>
            <person name="Lashkar M.Z.H."/>
            <person name="Akhand A.I."/>
            <person name="Morshed G."/>
            <person name="Roy S."/>
            <person name="Uddin K.S."/>
            <person name="Rabeya T."/>
            <person name="Hossain A.S."/>
            <person name="Chowdhury A."/>
            <person name="Snigdha A.R."/>
            <person name="Mortoza M.S."/>
            <person name="Matin S.A."/>
            <person name="Hoque S.M.E."/>
            <person name="Islam M.K."/>
            <person name="Roy D.K."/>
            <person name="Haider R."/>
            <person name="Moosa M.M."/>
            <person name="Elias S.M."/>
            <person name="Hasan A.M."/>
            <person name="Jahan S."/>
            <person name="Shafiuddin M."/>
            <person name="Mahmood N."/>
            <person name="Shommy N.S."/>
        </authorList>
    </citation>
    <scope>NUCLEOTIDE SEQUENCE [LARGE SCALE GENOMIC DNA]</scope>
    <source>
        <strain evidence="2">cv. O-4</strain>
    </source>
</reference>
<accession>A0A1R3JBQ4</accession>
<organism evidence="1 2">
    <name type="scientific">Corchorus olitorius</name>
    <dbReference type="NCBI Taxonomy" id="93759"/>
    <lineage>
        <taxon>Eukaryota</taxon>
        <taxon>Viridiplantae</taxon>
        <taxon>Streptophyta</taxon>
        <taxon>Embryophyta</taxon>
        <taxon>Tracheophyta</taxon>
        <taxon>Spermatophyta</taxon>
        <taxon>Magnoliopsida</taxon>
        <taxon>eudicotyledons</taxon>
        <taxon>Gunneridae</taxon>
        <taxon>Pentapetalae</taxon>
        <taxon>rosids</taxon>
        <taxon>malvids</taxon>
        <taxon>Malvales</taxon>
        <taxon>Malvaceae</taxon>
        <taxon>Grewioideae</taxon>
        <taxon>Apeibeae</taxon>
        <taxon>Corchorus</taxon>
    </lineage>
</organism>